<feature type="domain" description="BPL/LPL catalytic" evidence="1">
    <location>
        <begin position="34"/>
        <end position="236"/>
    </location>
</feature>
<protein>
    <submittedName>
        <fullName evidence="2">Lipoate-protein ligase A subunit 1</fullName>
        <ecNumber evidence="2">2.7.7.63</ecNumber>
    </submittedName>
</protein>
<dbReference type="PANTHER" id="PTHR43679:SF2">
    <property type="entry name" value="OCTANOYL-[GCVH]:PROTEIN N-OCTANOYLTRANSFERASE"/>
    <property type="match status" value="1"/>
</dbReference>
<evidence type="ECO:0000313" key="2">
    <source>
        <dbReference type="EMBL" id="KYH27615.1"/>
    </source>
</evidence>
<dbReference type="CDD" id="cd16443">
    <property type="entry name" value="LplA"/>
    <property type="match status" value="1"/>
</dbReference>
<dbReference type="InterPro" id="IPR050664">
    <property type="entry name" value="Octanoyltrans_LipM/LipL"/>
</dbReference>
<proteinExistence type="predicted"/>
<keyword evidence="3" id="KW-1185">Reference proteome</keyword>
<dbReference type="Proteomes" id="UP000075321">
    <property type="component" value="Unassembled WGS sequence"/>
</dbReference>
<dbReference type="GO" id="GO:0016779">
    <property type="term" value="F:nucleotidyltransferase activity"/>
    <property type="evidence" value="ECO:0007669"/>
    <property type="project" value="UniProtKB-KW"/>
</dbReference>
<sequence length="269" mass="29857">MERTEDGWRLVREESHEGATNMALDEVAAETAAAGGPRTLRVYRWEPSTLSLGYHQDPTSVDWEFCEREGISVTRRPTGGGGIYHDSWGDISYSIVAPADELPGNLMETYELLCEPIFDAFDRLGVEAGFATESKPVIHQPACYLRELNPAHDVVAGGRKLSGNAQYRRRDAIIQHGSITFDSLPERHLSAFANPETTPEEFAGRVTSLREHGVDDRERAVEALEEALRDWAGAEEGAWGDDELAAARERADRKFASEAWNRDGEDPLA</sequence>
<keyword evidence="2" id="KW-0808">Transferase</keyword>
<comment type="caution">
    <text evidence="2">The sequence shown here is derived from an EMBL/GenBank/DDBJ whole genome shotgun (WGS) entry which is preliminary data.</text>
</comment>
<dbReference type="SUPFAM" id="SSF55681">
    <property type="entry name" value="Class II aaRS and biotin synthetases"/>
    <property type="match status" value="1"/>
</dbReference>
<dbReference type="RefSeq" id="WP_066378583.1">
    <property type="nucleotide sequence ID" value="NZ_LTAZ01000001.1"/>
</dbReference>
<reference evidence="2 3" key="1">
    <citation type="submission" date="2016-02" db="EMBL/GenBank/DDBJ databases">
        <title>Genome sequence of Halalkalicoccus paucihalophilus DSM 24557.</title>
        <authorList>
            <person name="Poehlein A."/>
            <person name="Daniel R."/>
        </authorList>
    </citation>
    <scope>NUCLEOTIDE SEQUENCE [LARGE SCALE GENOMIC DNA]</scope>
    <source>
        <strain evidence="2 3">DSM 24557</strain>
    </source>
</reference>
<keyword evidence="2" id="KW-0436">Ligase</keyword>
<dbReference type="PANTHER" id="PTHR43679">
    <property type="entry name" value="OCTANOYLTRANSFERASE LIPM-RELATED"/>
    <property type="match status" value="1"/>
</dbReference>
<dbReference type="InterPro" id="IPR045864">
    <property type="entry name" value="aa-tRNA-synth_II/BPL/LPL"/>
</dbReference>
<dbReference type="OrthoDB" id="43646at2157"/>
<keyword evidence="2" id="KW-0548">Nucleotidyltransferase</keyword>
<accession>A0A151AJ65</accession>
<dbReference type="PROSITE" id="PS51733">
    <property type="entry name" value="BPL_LPL_CATALYTIC"/>
    <property type="match status" value="1"/>
</dbReference>
<dbReference type="AlphaFoldDB" id="A0A151AJ65"/>
<dbReference type="InterPro" id="IPR004143">
    <property type="entry name" value="BPL_LPL_catalytic"/>
</dbReference>
<dbReference type="Pfam" id="PF21948">
    <property type="entry name" value="LplA-B_cat"/>
    <property type="match status" value="1"/>
</dbReference>
<dbReference type="PATRIC" id="fig|1008153.3.peg.286"/>
<dbReference type="GO" id="GO:0016874">
    <property type="term" value="F:ligase activity"/>
    <property type="evidence" value="ECO:0007669"/>
    <property type="project" value="UniProtKB-KW"/>
</dbReference>
<gene>
    <name evidence="2" type="primary">lplA</name>
    <name evidence="2" type="ORF">HAPAU_02830</name>
</gene>
<dbReference type="Gene3D" id="3.30.930.10">
    <property type="entry name" value="Bira Bifunctional Protein, Domain 2"/>
    <property type="match status" value="1"/>
</dbReference>
<dbReference type="EMBL" id="LTAZ01000001">
    <property type="protein sequence ID" value="KYH27615.1"/>
    <property type="molecule type" value="Genomic_DNA"/>
</dbReference>
<name>A0A151AJ65_9EURY</name>
<dbReference type="EC" id="2.7.7.63" evidence="2"/>
<evidence type="ECO:0000313" key="3">
    <source>
        <dbReference type="Proteomes" id="UP000075321"/>
    </source>
</evidence>
<evidence type="ECO:0000259" key="1">
    <source>
        <dbReference type="PROSITE" id="PS51733"/>
    </source>
</evidence>
<organism evidence="2 3">
    <name type="scientific">Halalkalicoccus paucihalophilus</name>
    <dbReference type="NCBI Taxonomy" id="1008153"/>
    <lineage>
        <taxon>Archaea</taxon>
        <taxon>Methanobacteriati</taxon>
        <taxon>Methanobacteriota</taxon>
        <taxon>Stenosarchaea group</taxon>
        <taxon>Halobacteria</taxon>
        <taxon>Halobacteriales</taxon>
        <taxon>Halococcaceae</taxon>
        <taxon>Halalkalicoccus</taxon>
    </lineage>
</organism>